<dbReference type="RefSeq" id="WP_201155385.1">
    <property type="nucleotide sequence ID" value="NZ_NHSD01000038.1"/>
</dbReference>
<accession>A0A934THC0</accession>
<evidence type="ECO:0000259" key="1">
    <source>
        <dbReference type="Pfam" id="PF01883"/>
    </source>
</evidence>
<dbReference type="NCBIfam" id="TIGR02945">
    <property type="entry name" value="SUF_assoc"/>
    <property type="match status" value="1"/>
</dbReference>
<comment type="caution">
    <text evidence="2">The sequence shown here is derived from an EMBL/GenBank/DDBJ whole genome shotgun (WGS) entry which is preliminary data.</text>
</comment>
<dbReference type="Gene3D" id="3.30.300.130">
    <property type="entry name" value="Fe-S cluster assembly (FSCA)"/>
    <property type="match status" value="1"/>
</dbReference>
<dbReference type="InterPro" id="IPR052339">
    <property type="entry name" value="Fe-S_Maturation_MIP18"/>
</dbReference>
<dbReference type="Pfam" id="PF01883">
    <property type="entry name" value="FeS_assembly_P"/>
    <property type="match status" value="1"/>
</dbReference>
<dbReference type="AlphaFoldDB" id="A0A934THC0"/>
<reference evidence="2" key="1">
    <citation type="submission" date="2017-05" db="EMBL/GenBank/DDBJ databases">
        <authorList>
            <person name="Imhoff J.F."/>
            <person name="Rahn T."/>
            <person name="Kuenzel S."/>
            <person name="Neulinger S.C."/>
        </authorList>
    </citation>
    <scope>NUCLEOTIDE SEQUENCE</scope>
    <source>
        <strain evidence="2">LMG 28126</strain>
    </source>
</reference>
<evidence type="ECO:0000313" key="3">
    <source>
        <dbReference type="Proteomes" id="UP000706333"/>
    </source>
</evidence>
<dbReference type="EMBL" id="NHSD01000038">
    <property type="protein sequence ID" value="MBK5925854.1"/>
    <property type="molecule type" value="Genomic_DNA"/>
</dbReference>
<feature type="domain" description="MIP18 family-like" evidence="1">
    <location>
        <begin position="26"/>
        <end position="96"/>
    </location>
</feature>
<proteinExistence type="predicted"/>
<dbReference type="InterPro" id="IPR002744">
    <property type="entry name" value="MIP18-like"/>
</dbReference>
<dbReference type="PANTHER" id="PTHR42831">
    <property type="entry name" value="FE-S PROTEIN MATURATION AUXILIARY FACTOR YITW"/>
    <property type="match status" value="1"/>
</dbReference>
<organism evidence="2 3">
    <name type="scientific">Rhodobaculum claviforme</name>
    <dbReference type="NCBI Taxonomy" id="1549854"/>
    <lineage>
        <taxon>Bacteria</taxon>
        <taxon>Pseudomonadati</taxon>
        <taxon>Pseudomonadota</taxon>
        <taxon>Alphaproteobacteria</taxon>
        <taxon>Rhodobacterales</taxon>
        <taxon>Paracoccaceae</taxon>
        <taxon>Rhodobaculum</taxon>
    </lineage>
</organism>
<evidence type="ECO:0000313" key="2">
    <source>
        <dbReference type="EMBL" id="MBK5925854.1"/>
    </source>
</evidence>
<keyword evidence="3" id="KW-1185">Reference proteome</keyword>
<reference evidence="2" key="2">
    <citation type="journal article" date="2020" name="Microorganisms">
        <title>Osmotic Adaptation and Compatible Solute Biosynthesis of Phototrophic Bacteria as Revealed from Genome Analyses.</title>
        <authorList>
            <person name="Imhoff J.F."/>
            <person name="Rahn T."/>
            <person name="Kunzel S."/>
            <person name="Keller A."/>
            <person name="Neulinger S.C."/>
        </authorList>
    </citation>
    <scope>NUCLEOTIDE SEQUENCE</scope>
    <source>
        <strain evidence="2">LMG 28126</strain>
    </source>
</reference>
<dbReference type="InterPro" id="IPR034904">
    <property type="entry name" value="FSCA_dom_sf"/>
</dbReference>
<dbReference type="SUPFAM" id="SSF117916">
    <property type="entry name" value="Fe-S cluster assembly (FSCA) domain-like"/>
    <property type="match status" value="1"/>
</dbReference>
<dbReference type="InterPro" id="IPR014291">
    <property type="entry name" value="SUF_FeS_clus_asmbl-assoc"/>
</dbReference>
<protein>
    <submittedName>
        <fullName evidence="2">SUF system Fe-S cluster assembly protein</fullName>
    </submittedName>
</protein>
<dbReference type="PANTHER" id="PTHR42831:SF1">
    <property type="entry name" value="FE-S PROTEIN MATURATION AUXILIARY FACTOR YITW"/>
    <property type="match status" value="1"/>
</dbReference>
<name>A0A934THC0_9RHOB</name>
<sequence>MMRTATPAEGEPLIRPSTTEHPLYASVVEACRSVYDPEIPVNIFDLGLIYTIEISDEGAVVIDMSLTAPGCPVAGEMPGWVADAVEPLEGVRQVDVNMVWEPPWGMDRMSDEAKLELGFM</sequence>
<gene>
    <name evidence="2" type="ORF">CCR87_00525</name>
</gene>
<dbReference type="Proteomes" id="UP000706333">
    <property type="component" value="Unassembled WGS sequence"/>
</dbReference>